<reference evidence="1 2" key="1">
    <citation type="journal article" date="2015" name="Fungal Genet. Biol.">
        <title>Evolution of novel wood decay mechanisms in Agaricales revealed by the genome sequences of Fistulina hepatica and Cylindrobasidium torrendii.</title>
        <authorList>
            <person name="Floudas D."/>
            <person name="Held B.W."/>
            <person name="Riley R."/>
            <person name="Nagy L.G."/>
            <person name="Koehler G."/>
            <person name="Ransdell A.S."/>
            <person name="Younus H."/>
            <person name="Chow J."/>
            <person name="Chiniquy J."/>
            <person name="Lipzen A."/>
            <person name="Tritt A."/>
            <person name="Sun H."/>
            <person name="Haridas S."/>
            <person name="LaButti K."/>
            <person name="Ohm R.A."/>
            <person name="Kues U."/>
            <person name="Blanchette R.A."/>
            <person name="Grigoriev I.V."/>
            <person name="Minto R.E."/>
            <person name="Hibbett D.S."/>
        </authorList>
    </citation>
    <scope>NUCLEOTIDE SEQUENCE [LARGE SCALE GENOMIC DNA]</scope>
    <source>
        <strain evidence="1 2">FP15055 ss-10</strain>
    </source>
</reference>
<accession>A0A0D7B283</accession>
<gene>
    <name evidence="1" type="ORF">CYLTODRAFT_413142</name>
</gene>
<sequence>MSCSLPVPLWSSRVTQCLAVCRGPRPNDGLAAQSQSSLFSPKGCLSLHPPTRPMSAHQVILLSPSPHVPSFGPLPTLPFTRGRLRAFARFFASLPAEVKREIIIWAINILWDALESANQGDVLQVRTVEAVYQFVGAFNKEYLDLFRRIVLRHVSFLDVPRAFAFLQSVSDTPGIALAVTTVELRGQGMGRHLEFVDIDVEEANITPLVKGLYHVGFRRCSLSLQHLSVALRSVTSLSAQFNDYAGGNTPLHGPLRLDALILHAKSAQESSLYSAILSRVEVTNLLCLRGITKGWQIHKSASRVKRVICLYGLPRSFDNLTVTGNLTLGVSDTCLQDILHVIPTDFDGRLMIVVDVTFGTMPEHFYPLWQVLHRCTRALTIRVAFLLRVRTPEQSAEEERLRIRPRLRTSNVNEDSTLCKRAIVEIHDRRRLPRYISE</sequence>
<dbReference type="AlphaFoldDB" id="A0A0D7B283"/>
<proteinExistence type="predicted"/>
<keyword evidence="2" id="KW-1185">Reference proteome</keyword>
<organism evidence="1 2">
    <name type="scientific">Cylindrobasidium torrendii FP15055 ss-10</name>
    <dbReference type="NCBI Taxonomy" id="1314674"/>
    <lineage>
        <taxon>Eukaryota</taxon>
        <taxon>Fungi</taxon>
        <taxon>Dikarya</taxon>
        <taxon>Basidiomycota</taxon>
        <taxon>Agaricomycotina</taxon>
        <taxon>Agaricomycetes</taxon>
        <taxon>Agaricomycetidae</taxon>
        <taxon>Agaricales</taxon>
        <taxon>Marasmiineae</taxon>
        <taxon>Physalacriaceae</taxon>
        <taxon>Cylindrobasidium</taxon>
    </lineage>
</organism>
<dbReference type="EMBL" id="KN880623">
    <property type="protein sequence ID" value="KIY64693.1"/>
    <property type="molecule type" value="Genomic_DNA"/>
</dbReference>
<protein>
    <submittedName>
        <fullName evidence="1">Uncharacterized protein</fullName>
    </submittedName>
</protein>
<evidence type="ECO:0000313" key="1">
    <source>
        <dbReference type="EMBL" id="KIY64693.1"/>
    </source>
</evidence>
<dbReference type="Proteomes" id="UP000054007">
    <property type="component" value="Unassembled WGS sequence"/>
</dbReference>
<evidence type="ECO:0000313" key="2">
    <source>
        <dbReference type="Proteomes" id="UP000054007"/>
    </source>
</evidence>
<name>A0A0D7B283_9AGAR</name>